<dbReference type="InterPro" id="IPR018289">
    <property type="entry name" value="MULE_transposase_dom"/>
</dbReference>
<dbReference type="EMBL" id="MNCJ02000328">
    <property type="protein sequence ID" value="KAF5774173.1"/>
    <property type="molecule type" value="Genomic_DNA"/>
</dbReference>
<accession>A0A9K3EJ96</accession>
<comment type="caution">
    <text evidence="7">The sequence shown here is derived from an EMBL/GenBank/DDBJ whole genome shotgun (WGS) entry which is preliminary data.</text>
</comment>
<feature type="compositionally biased region" description="Basic residues" evidence="5">
    <location>
        <begin position="574"/>
        <end position="586"/>
    </location>
</feature>
<evidence type="ECO:0000256" key="3">
    <source>
        <dbReference type="ARBA" id="ARBA00022833"/>
    </source>
</evidence>
<feature type="domain" description="SWIM-type" evidence="6">
    <location>
        <begin position="394"/>
        <end position="430"/>
    </location>
</feature>
<gene>
    <name evidence="7" type="ORF">HanXRQr2_Chr13g0597221</name>
</gene>
<dbReference type="InterPro" id="IPR007527">
    <property type="entry name" value="Znf_SWIM"/>
</dbReference>
<evidence type="ECO:0000259" key="6">
    <source>
        <dbReference type="PROSITE" id="PS50966"/>
    </source>
</evidence>
<dbReference type="InterPro" id="IPR006564">
    <property type="entry name" value="Znf_PMZ"/>
</dbReference>
<dbReference type="Gramene" id="mRNA:HanXRQr2_Chr13g0597221">
    <property type="protein sequence ID" value="mRNA:HanXRQr2_Chr13g0597221"/>
    <property type="gene ID" value="HanXRQr2_Chr13g0597221"/>
</dbReference>
<reference evidence="7" key="1">
    <citation type="journal article" date="2017" name="Nature">
        <title>The sunflower genome provides insights into oil metabolism, flowering and Asterid evolution.</title>
        <authorList>
            <person name="Badouin H."/>
            <person name="Gouzy J."/>
            <person name="Grassa C.J."/>
            <person name="Murat F."/>
            <person name="Staton S.E."/>
            <person name="Cottret L."/>
            <person name="Lelandais-Briere C."/>
            <person name="Owens G.L."/>
            <person name="Carrere S."/>
            <person name="Mayjonade B."/>
            <person name="Legrand L."/>
            <person name="Gill N."/>
            <person name="Kane N.C."/>
            <person name="Bowers J.E."/>
            <person name="Hubner S."/>
            <person name="Bellec A."/>
            <person name="Berard A."/>
            <person name="Berges H."/>
            <person name="Blanchet N."/>
            <person name="Boniface M.C."/>
            <person name="Brunel D."/>
            <person name="Catrice O."/>
            <person name="Chaidir N."/>
            <person name="Claudel C."/>
            <person name="Donnadieu C."/>
            <person name="Faraut T."/>
            <person name="Fievet G."/>
            <person name="Helmstetter N."/>
            <person name="King M."/>
            <person name="Knapp S.J."/>
            <person name="Lai Z."/>
            <person name="Le Paslier M.C."/>
            <person name="Lippi Y."/>
            <person name="Lorenzon L."/>
            <person name="Mandel J.R."/>
            <person name="Marage G."/>
            <person name="Marchand G."/>
            <person name="Marquand E."/>
            <person name="Bret-Mestries E."/>
            <person name="Morien E."/>
            <person name="Nambeesan S."/>
            <person name="Nguyen T."/>
            <person name="Pegot-Espagnet P."/>
            <person name="Pouilly N."/>
            <person name="Raftis F."/>
            <person name="Sallet E."/>
            <person name="Schiex T."/>
            <person name="Thomas J."/>
            <person name="Vandecasteele C."/>
            <person name="Vares D."/>
            <person name="Vear F."/>
            <person name="Vautrin S."/>
            <person name="Crespi M."/>
            <person name="Mangin B."/>
            <person name="Burke J.M."/>
            <person name="Salse J."/>
            <person name="Munos S."/>
            <person name="Vincourt P."/>
            <person name="Rieseberg L.H."/>
            <person name="Langlade N.B."/>
        </authorList>
    </citation>
    <scope>NUCLEOTIDE SEQUENCE</scope>
    <source>
        <tissue evidence="7">Leaves</tissue>
    </source>
</reference>
<evidence type="ECO:0000256" key="4">
    <source>
        <dbReference type="PROSITE-ProRule" id="PRU00325"/>
    </source>
</evidence>
<feature type="region of interest" description="Disordered" evidence="5">
    <location>
        <begin position="574"/>
        <end position="634"/>
    </location>
</feature>
<dbReference type="PROSITE" id="PS50966">
    <property type="entry name" value="ZF_SWIM"/>
    <property type="match status" value="1"/>
</dbReference>
<keyword evidence="3" id="KW-0862">Zinc</keyword>
<keyword evidence="2 4" id="KW-0863">Zinc-finger</keyword>
<dbReference type="SMART" id="SM00575">
    <property type="entry name" value="ZnF_PMZ"/>
    <property type="match status" value="1"/>
</dbReference>
<dbReference type="PANTHER" id="PTHR47718">
    <property type="entry name" value="OS01G0519700 PROTEIN"/>
    <property type="match status" value="1"/>
</dbReference>
<proteinExistence type="predicted"/>
<dbReference type="Pfam" id="PF04434">
    <property type="entry name" value="SWIM"/>
    <property type="match status" value="1"/>
</dbReference>
<evidence type="ECO:0000256" key="5">
    <source>
        <dbReference type="SAM" id="MobiDB-lite"/>
    </source>
</evidence>
<keyword evidence="8" id="KW-1185">Reference proteome</keyword>
<feature type="compositionally biased region" description="Acidic residues" evidence="5">
    <location>
        <begin position="597"/>
        <end position="634"/>
    </location>
</feature>
<dbReference type="GO" id="GO:0008270">
    <property type="term" value="F:zinc ion binding"/>
    <property type="evidence" value="ECO:0007669"/>
    <property type="project" value="UniProtKB-KW"/>
</dbReference>
<evidence type="ECO:0000256" key="1">
    <source>
        <dbReference type="ARBA" id="ARBA00022723"/>
    </source>
</evidence>
<dbReference type="Pfam" id="PF10551">
    <property type="entry name" value="MULE"/>
    <property type="match status" value="1"/>
</dbReference>
<evidence type="ECO:0000313" key="7">
    <source>
        <dbReference type="EMBL" id="KAF5774173.1"/>
    </source>
</evidence>
<keyword evidence="1" id="KW-0479">Metal-binding</keyword>
<organism evidence="7 8">
    <name type="scientific">Helianthus annuus</name>
    <name type="common">Common sunflower</name>
    <dbReference type="NCBI Taxonomy" id="4232"/>
    <lineage>
        <taxon>Eukaryota</taxon>
        <taxon>Viridiplantae</taxon>
        <taxon>Streptophyta</taxon>
        <taxon>Embryophyta</taxon>
        <taxon>Tracheophyta</taxon>
        <taxon>Spermatophyta</taxon>
        <taxon>Magnoliopsida</taxon>
        <taxon>eudicotyledons</taxon>
        <taxon>Gunneridae</taxon>
        <taxon>Pentapetalae</taxon>
        <taxon>asterids</taxon>
        <taxon>campanulids</taxon>
        <taxon>Asterales</taxon>
        <taxon>Asteraceae</taxon>
        <taxon>Asteroideae</taxon>
        <taxon>Heliantheae alliance</taxon>
        <taxon>Heliantheae</taxon>
        <taxon>Helianthus</taxon>
    </lineage>
</organism>
<dbReference type="Proteomes" id="UP000215914">
    <property type="component" value="Unassembled WGS sequence"/>
</dbReference>
<evidence type="ECO:0000256" key="2">
    <source>
        <dbReference type="ARBA" id="ARBA00022771"/>
    </source>
</evidence>
<evidence type="ECO:0000313" key="8">
    <source>
        <dbReference type="Proteomes" id="UP000215914"/>
    </source>
</evidence>
<dbReference type="AlphaFoldDB" id="A0A9K3EJ96"/>
<reference evidence="7" key="2">
    <citation type="submission" date="2020-06" db="EMBL/GenBank/DDBJ databases">
        <title>Helianthus annuus Genome sequencing and assembly Release 2.</title>
        <authorList>
            <person name="Gouzy J."/>
            <person name="Langlade N."/>
            <person name="Munos S."/>
        </authorList>
    </citation>
    <scope>NUCLEOTIDE SEQUENCE</scope>
    <source>
        <tissue evidence="7">Leaves</tissue>
    </source>
</reference>
<sequence length="634" mass="73480">MNYVQEEAVNALSAINVGPVRAFNIMRTLYGGFDKVCATKVDFKNFKRDLNRYIAEYDADMVIKRLRRKKEFMPNFSMEYLTTAEGVLRALFWADGDTKRNFNIFGDVVSFDATYRRNKYNMMFVPFTGVDNHYRNVTLGAAIIGDETAETYSWLLNAFRQAFGRAPPVIVTDQDPAMRKAIQDTWPESRHRLCMWHIMEKLTTRVGANLCNSTDFKKRLCDIVWTDALRPEQFENEWGVILADFDLLNHEWLQSIYQIRDTWIPAYYRDQHMSGLMRTSSRSESENHFFGQLCNPNCTLVEFLGHFDSVIEAQRHEHRKNDHDTRHTNPQIFAKEYVLEQQAANIYTRTIFFDAQLEIQTAIHKCAVGKGEDREDNFVNFSVKDFSQACTTVFQVMMRQLDMTVSCSCNRYEQFGLLCAHIFCVLRLLDIRQFPERYIMRRWTREAVPNSASGAILGISESDDRYQQVNGVVREITRSAESLINRLVHNFDALCAFRDHVVQYQSTADQAVVNAPPRSRRDRFAEITGYTQETPVTVRMPKTVRFKGMGKPFRMKSNREIAIIQSAKKKKGRACGNCKRRGHNRRTCSYPARENADDSSESDEADLEGDDEEELEDVAGEGDDKEELEDEEQE</sequence>
<dbReference type="PANTHER" id="PTHR47718:SF17">
    <property type="entry name" value="PROTEIN FAR1-RELATED SEQUENCE 5-LIKE"/>
    <property type="match status" value="1"/>
</dbReference>
<protein>
    <submittedName>
        <fullName evidence="7">Transcription factor interactor and regulator CCHC(Zn) family</fullName>
    </submittedName>
</protein>
<name>A0A9K3EJ96_HELAN</name>